<organism evidence="1 2">
    <name type="scientific">Paraburkholderia rhynchosiae</name>
    <dbReference type="NCBI Taxonomy" id="487049"/>
    <lineage>
        <taxon>Bacteria</taxon>
        <taxon>Pseudomonadati</taxon>
        <taxon>Pseudomonadota</taxon>
        <taxon>Betaproteobacteria</taxon>
        <taxon>Burkholderiales</taxon>
        <taxon>Burkholderiaceae</taxon>
        <taxon>Paraburkholderia</taxon>
    </lineage>
</organism>
<dbReference type="EMBL" id="JAQQDW010000206">
    <property type="protein sequence ID" value="MFM0109351.1"/>
    <property type="molecule type" value="Genomic_DNA"/>
</dbReference>
<evidence type="ECO:0000313" key="2">
    <source>
        <dbReference type="Proteomes" id="UP001629235"/>
    </source>
</evidence>
<gene>
    <name evidence="1" type="ORF">PQR01_39805</name>
</gene>
<evidence type="ECO:0000313" key="1">
    <source>
        <dbReference type="EMBL" id="MFM0109351.1"/>
    </source>
</evidence>
<dbReference type="Proteomes" id="UP001629235">
    <property type="component" value="Unassembled WGS sequence"/>
</dbReference>
<proteinExistence type="predicted"/>
<accession>A0ACC7NTA3</accession>
<reference evidence="1 2" key="1">
    <citation type="journal article" date="2024" name="Chem. Sci.">
        <title>Discovery of megapolipeptins by genome mining of a Burkholderiales bacteria collection.</title>
        <authorList>
            <person name="Paulo B.S."/>
            <person name="Recchia M.J.J."/>
            <person name="Lee S."/>
            <person name="Fergusson C.H."/>
            <person name="Romanowski S.B."/>
            <person name="Hernandez A."/>
            <person name="Krull N."/>
            <person name="Liu D.Y."/>
            <person name="Cavanagh H."/>
            <person name="Bos A."/>
            <person name="Gray C.A."/>
            <person name="Murphy B.T."/>
            <person name="Linington R.G."/>
            <person name="Eustaquio A.S."/>
        </authorList>
    </citation>
    <scope>NUCLEOTIDE SEQUENCE [LARGE SCALE GENOMIC DNA]</scope>
    <source>
        <strain evidence="1 2">RL18-126-BIB-B</strain>
    </source>
</reference>
<comment type="caution">
    <text evidence="1">The sequence shown here is derived from an EMBL/GenBank/DDBJ whole genome shotgun (WGS) entry which is preliminary data.</text>
</comment>
<sequence length="92" mass="9551">MTTYHLTVTAGPGALHVVAVWKGLRSCGARITTLRVQVKPSEAIEMLTVQVDGVSLDALQKVVAALNNLPCSMKTSLVLTDGDATASATANT</sequence>
<keyword evidence="2" id="KW-1185">Reference proteome</keyword>
<protein>
    <submittedName>
        <fullName evidence="1">Uncharacterized protein</fullName>
    </submittedName>
</protein>
<name>A0ACC7NTA3_9BURK</name>